<name>C4KEP5_SACI6</name>
<evidence type="ECO:0008006" key="3">
    <source>
        <dbReference type="Google" id="ProtNLM"/>
    </source>
</evidence>
<protein>
    <recommendedName>
        <fullName evidence="3">Amidohydrolase-related domain-containing protein</fullName>
    </recommendedName>
</protein>
<reference evidence="1 2" key="1">
    <citation type="journal article" date="2009" name="Proc. Natl. Acad. Sci. U.S.A.">
        <title>Biogeography of the Sulfolobus islandicus pan-genome.</title>
        <authorList>
            <person name="Reno M.L."/>
            <person name="Held N.L."/>
            <person name="Fields C.J."/>
            <person name="Burke P.V."/>
            <person name="Whitaker R.J."/>
        </authorList>
    </citation>
    <scope>NUCLEOTIDE SEQUENCE [LARGE SCALE GENOMIC DNA]</scope>
    <source>
        <strain evidence="2">M.16.4 / Kamchatka #3</strain>
    </source>
</reference>
<dbReference type="HOGENOM" id="CLU_2366345_0_0_2"/>
<dbReference type="InterPro" id="IPR011059">
    <property type="entry name" value="Metal-dep_hydrolase_composite"/>
</dbReference>
<dbReference type="Proteomes" id="UP000001479">
    <property type="component" value="Chromosome"/>
</dbReference>
<dbReference type="SUPFAM" id="SSF51556">
    <property type="entry name" value="Metallo-dependent hydrolases"/>
    <property type="match status" value="1"/>
</dbReference>
<dbReference type="GO" id="GO:0016810">
    <property type="term" value="F:hydrolase activity, acting on carbon-nitrogen (but not peptide) bonds"/>
    <property type="evidence" value="ECO:0007669"/>
    <property type="project" value="InterPro"/>
</dbReference>
<organism evidence="1 2">
    <name type="scientific">Saccharolobus islandicus (strain M.16.4 / Kamchatka #3)</name>
    <name type="common">Sulfolobus islandicus</name>
    <dbReference type="NCBI Taxonomy" id="426118"/>
    <lineage>
        <taxon>Archaea</taxon>
        <taxon>Thermoproteota</taxon>
        <taxon>Thermoprotei</taxon>
        <taxon>Sulfolobales</taxon>
        <taxon>Sulfolobaceae</taxon>
        <taxon>Saccharolobus</taxon>
    </lineage>
</organism>
<dbReference type="EMBL" id="CP001402">
    <property type="protein sequence ID" value="ACR41242.1"/>
    <property type="molecule type" value="Genomic_DNA"/>
</dbReference>
<gene>
    <name evidence="1" type="ordered locus">M164_0623</name>
</gene>
<accession>C4KEP5</accession>
<sequence>MGLKPVGELGLLQFGPEVGLEARIKHKGSSERPHGMNHREIVLLSKYMSFEEALASATSVAGECLGINADKLKEGFIADIAVFGEVTTAEDLKPV</sequence>
<proteinExistence type="predicted"/>
<dbReference type="Gene3D" id="2.30.40.10">
    <property type="entry name" value="Urease, subunit C, domain 1"/>
    <property type="match status" value="1"/>
</dbReference>
<dbReference type="InterPro" id="IPR032466">
    <property type="entry name" value="Metal_Hydrolase"/>
</dbReference>
<dbReference type="AlphaFoldDB" id="C4KEP5"/>
<evidence type="ECO:0000313" key="2">
    <source>
        <dbReference type="Proteomes" id="UP000001479"/>
    </source>
</evidence>
<dbReference type="KEGG" id="sid:M164_0623"/>
<evidence type="ECO:0000313" key="1">
    <source>
        <dbReference type="EMBL" id="ACR41242.1"/>
    </source>
</evidence>
<dbReference type="Gene3D" id="3.20.20.140">
    <property type="entry name" value="Metal-dependent hydrolases"/>
    <property type="match status" value="1"/>
</dbReference>